<feature type="active site" description="Proton acceptor" evidence="6">
    <location>
        <position position="145"/>
    </location>
</feature>
<evidence type="ECO:0000259" key="12">
    <source>
        <dbReference type="PROSITE" id="PS50011"/>
    </source>
</evidence>
<dbReference type="PROSITE" id="PS50011">
    <property type="entry name" value="PROTEIN_KINASE_DOM"/>
    <property type="match status" value="1"/>
</dbReference>
<feature type="region of interest" description="Disordered" evidence="11">
    <location>
        <begin position="346"/>
        <end position="370"/>
    </location>
</feature>
<sequence length="411" mass="45051">MAPSLAIDISSFTSLDDTLGPDYEFLRDIGRGSFGFVRSFRYRPTGATVAVKFIERAHHSNESTTLNENVRREVINHRRLMHPHVVRFLEARLTRSHLALVMEYCGGGELFSKAGRCSEGEARYYFQHVIAALSYIHAQGICHRDIKLENTLLDRTGPGPKAKICDLGYSKYLPGSWAKSKVGTAAYIAPEVLQDRNYGLACDMWSVGVMLHTLIVGRYPFNDPAQPANDRVTLNRIVSYYNNQFVYVPPGDRNDPNNVGSLLAHLLTAKPQDRATISDVWRHPWFNVNLPQEVQVWQHPHAAAENLPQELPTQAEEQVIRILELAAAPSSDGVASGAAGDASLVGGSQGSLPGGASTGFDEDMLNDGGPSGEFGWDITLDASPTELTYPALNNANSMGADLNTTPRFGNQ</sequence>
<name>A0A830HG23_9CHLO</name>
<accession>A0A830HG23</accession>
<keyword evidence="14" id="KW-1185">Reference proteome</keyword>
<dbReference type="InterPro" id="IPR017441">
    <property type="entry name" value="Protein_kinase_ATP_BS"/>
</dbReference>
<comment type="caution">
    <text evidence="13">The sequence shown here is derived from an EMBL/GenBank/DDBJ whole genome shotgun (WGS) entry which is preliminary data.</text>
</comment>
<dbReference type="Proteomes" id="UP000660262">
    <property type="component" value="Unassembled WGS sequence"/>
</dbReference>
<feature type="binding site" evidence="7">
    <location>
        <begin position="149"/>
        <end position="150"/>
    </location>
    <ligand>
        <name>ATP</name>
        <dbReference type="ChEBI" id="CHEBI:30616"/>
    </ligand>
</feature>
<protein>
    <recommendedName>
        <fullName evidence="12">Protein kinase domain-containing protein</fullName>
    </recommendedName>
</protein>
<gene>
    <name evidence="13" type="ORF">PPROV_000333500</name>
</gene>
<evidence type="ECO:0000256" key="1">
    <source>
        <dbReference type="ARBA" id="ARBA00022527"/>
    </source>
</evidence>
<comment type="similarity">
    <text evidence="10">Belongs to the protein kinase superfamily.</text>
</comment>
<dbReference type="Gene3D" id="1.10.510.10">
    <property type="entry name" value="Transferase(Phosphotransferase) domain 1"/>
    <property type="match status" value="1"/>
</dbReference>
<evidence type="ECO:0000256" key="3">
    <source>
        <dbReference type="ARBA" id="ARBA00022741"/>
    </source>
</evidence>
<feature type="binding site" evidence="7 9">
    <location>
        <position position="52"/>
    </location>
    <ligand>
        <name>ATP</name>
        <dbReference type="ChEBI" id="CHEBI:30616"/>
    </ligand>
</feature>
<evidence type="ECO:0000256" key="7">
    <source>
        <dbReference type="PIRSR" id="PIRSR630616-2"/>
    </source>
</evidence>
<evidence type="ECO:0000256" key="11">
    <source>
        <dbReference type="SAM" id="MobiDB-lite"/>
    </source>
</evidence>
<dbReference type="GO" id="GO:0004674">
    <property type="term" value="F:protein serine/threonine kinase activity"/>
    <property type="evidence" value="ECO:0007669"/>
    <property type="project" value="UniProtKB-KW"/>
</dbReference>
<feature type="domain" description="Protein kinase" evidence="12">
    <location>
        <begin position="23"/>
        <end position="286"/>
    </location>
</feature>
<dbReference type="SUPFAM" id="SSF56112">
    <property type="entry name" value="Protein kinase-like (PK-like)"/>
    <property type="match status" value="1"/>
</dbReference>
<evidence type="ECO:0000256" key="5">
    <source>
        <dbReference type="ARBA" id="ARBA00022840"/>
    </source>
</evidence>
<organism evidence="13 14">
    <name type="scientific">Pycnococcus provasolii</name>
    <dbReference type="NCBI Taxonomy" id="41880"/>
    <lineage>
        <taxon>Eukaryota</taxon>
        <taxon>Viridiplantae</taxon>
        <taxon>Chlorophyta</taxon>
        <taxon>Pseudoscourfieldiophyceae</taxon>
        <taxon>Pseudoscourfieldiales</taxon>
        <taxon>Pycnococcaceae</taxon>
        <taxon>Pycnococcus</taxon>
    </lineage>
</organism>
<dbReference type="PROSITE" id="PS00107">
    <property type="entry name" value="PROTEIN_KINASE_ATP"/>
    <property type="match status" value="1"/>
</dbReference>
<feature type="cross-link" description="Glycyl lysine isopeptide (Lys-Gly) (interchain with G-Cter in SUMO2)" evidence="8">
    <location>
        <position position="147"/>
    </location>
</feature>
<dbReference type="GO" id="GO:0005524">
    <property type="term" value="F:ATP binding"/>
    <property type="evidence" value="ECO:0007669"/>
    <property type="project" value="UniProtKB-UniRule"/>
</dbReference>
<dbReference type="FunFam" id="1.10.510.10:FF:000571">
    <property type="entry name" value="Maternal embryonic leucine zipper kinase"/>
    <property type="match status" value="1"/>
</dbReference>
<keyword evidence="3 7" id="KW-0547">Nucleotide-binding</keyword>
<evidence type="ECO:0000313" key="14">
    <source>
        <dbReference type="Proteomes" id="UP000660262"/>
    </source>
</evidence>
<feature type="binding site" evidence="7">
    <location>
        <position position="166"/>
    </location>
    <ligand>
        <name>ATP</name>
        <dbReference type="ChEBI" id="CHEBI:30616"/>
    </ligand>
</feature>
<evidence type="ECO:0000256" key="9">
    <source>
        <dbReference type="PROSITE-ProRule" id="PRU10141"/>
    </source>
</evidence>
<dbReference type="InterPro" id="IPR030616">
    <property type="entry name" value="Aur-like"/>
</dbReference>
<dbReference type="InterPro" id="IPR011009">
    <property type="entry name" value="Kinase-like_dom_sf"/>
</dbReference>
<proteinExistence type="inferred from homology"/>
<dbReference type="PANTHER" id="PTHR24350">
    <property type="entry name" value="SERINE/THREONINE-PROTEIN KINASE IAL-RELATED"/>
    <property type="match status" value="1"/>
</dbReference>
<evidence type="ECO:0000256" key="10">
    <source>
        <dbReference type="RuleBase" id="RU000304"/>
    </source>
</evidence>
<dbReference type="OrthoDB" id="346907at2759"/>
<evidence type="ECO:0000256" key="2">
    <source>
        <dbReference type="ARBA" id="ARBA00022679"/>
    </source>
</evidence>
<keyword evidence="2" id="KW-0808">Transferase</keyword>
<dbReference type="PROSITE" id="PS00108">
    <property type="entry name" value="PROTEIN_KINASE_ST"/>
    <property type="match status" value="1"/>
</dbReference>
<keyword evidence="5 7" id="KW-0067">ATP-binding</keyword>
<dbReference type="SMART" id="SM00220">
    <property type="entry name" value="S_TKc"/>
    <property type="match status" value="1"/>
</dbReference>
<reference evidence="13" key="1">
    <citation type="submission" date="2020-10" db="EMBL/GenBank/DDBJ databases">
        <title>Unveiling of a novel bifunctional photoreceptor, Dualchrome1, isolated from a cosmopolitan green alga.</title>
        <authorList>
            <person name="Suzuki S."/>
            <person name="Kawachi M."/>
        </authorList>
    </citation>
    <scope>NUCLEOTIDE SEQUENCE</scope>
    <source>
        <strain evidence="13">NIES 2893</strain>
    </source>
</reference>
<evidence type="ECO:0000256" key="8">
    <source>
        <dbReference type="PIRSR" id="PIRSR630616-3"/>
    </source>
</evidence>
<dbReference type="InterPro" id="IPR008271">
    <property type="entry name" value="Ser/Thr_kinase_AS"/>
</dbReference>
<evidence type="ECO:0000256" key="4">
    <source>
        <dbReference type="ARBA" id="ARBA00022777"/>
    </source>
</evidence>
<dbReference type="InterPro" id="IPR000719">
    <property type="entry name" value="Prot_kinase_dom"/>
</dbReference>
<dbReference type="AlphaFoldDB" id="A0A830HG23"/>
<evidence type="ECO:0000313" key="13">
    <source>
        <dbReference type="EMBL" id="GHP04581.1"/>
    </source>
</evidence>
<keyword evidence="1 10" id="KW-0723">Serine/threonine-protein kinase</keyword>
<evidence type="ECO:0000256" key="6">
    <source>
        <dbReference type="PIRSR" id="PIRSR630616-1"/>
    </source>
</evidence>
<feature type="compositionally biased region" description="Gly residues" evidence="11">
    <location>
        <begin position="347"/>
        <end position="357"/>
    </location>
</feature>
<dbReference type="EMBL" id="BNJQ01000008">
    <property type="protein sequence ID" value="GHP04581.1"/>
    <property type="molecule type" value="Genomic_DNA"/>
</dbReference>
<keyword evidence="4" id="KW-0418">Kinase</keyword>
<dbReference type="Pfam" id="PF00069">
    <property type="entry name" value="Pkinase"/>
    <property type="match status" value="1"/>
</dbReference>